<dbReference type="EMBL" id="LGAA01000022">
    <property type="protein sequence ID" value="KPD02278.1"/>
    <property type="molecule type" value="Genomic_DNA"/>
</dbReference>
<evidence type="ECO:0000313" key="3">
    <source>
        <dbReference type="Proteomes" id="UP000053226"/>
    </source>
</evidence>
<feature type="transmembrane region" description="Helical" evidence="1">
    <location>
        <begin position="20"/>
        <end position="38"/>
    </location>
</feature>
<keyword evidence="1" id="KW-1133">Transmembrane helix</keyword>
<dbReference type="InterPro" id="IPR046125">
    <property type="entry name" value="DUF6122"/>
</dbReference>
<name>A0A0N0Z801_9GAMM</name>
<sequence length="148" mass="16979">MSELIKNIELLGNFELIRNILHYSFHFLVPLLLAYLFWGKHWKLAAFLMIATIAIDLDHLLATPIFDPNRCSIGFHPLHTLWAATIYGLLLFIPSWKIKAIAVGCLFHLLTDSLDCYLGRINTEVIYSDVVKVYLSFSITADQFYSLC</sequence>
<protein>
    <recommendedName>
        <fullName evidence="4">Membrane-bound metal-dependent hydrolase</fullName>
    </recommendedName>
</protein>
<organism evidence="2 3">
    <name type="scientific">Moellerella wisconsensis ATCC 35017</name>
    <dbReference type="NCBI Taxonomy" id="1354267"/>
    <lineage>
        <taxon>Bacteria</taxon>
        <taxon>Pseudomonadati</taxon>
        <taxon>Pseudomonadota</taxon>
        <taxon>Gammaproteobacteria</taxon>
        <taxon>Enterobacterales</taxon>
        <taxon>Morganellaceae</taxon>
        <taxon>Moellerella</taxon>
    </lineage>
</organism>
<gene>
    <name evidence="2" type="ORF">M992_2280</name>
</gene>
<dbReference type="Proteomes" id="UP000053226">
    <property type="component" value="Unassembled WGS sequence"/>
</dbReference>
<comment type="caution">
    <text evidence="2">The sequence shown here is derived from an EMBL/GenBank/DDBJ whole genome shotgun (WGS) entry which is preliminary data.</text>
</comment>
<dbReference type="AlphaFoldDB" id="A0A0N0Z801"/>
<keyword evidence="3" id="KW-1185">Reference proteome</keyword>
<evidence type="ECO:0008006" key="4">
    <source>
        <dbReference type="Google" id="ProtNLM"/>
    </source>
</evidence>
<keyword evidence="1" id="KW-0812">Transmembrane</keyword>
<dbReference type="Pfam" id="PF19617">
    <property type="entry name" value="DUF6122"/>
    <property type="match status" value="1"/>
</dbReference>
<reference evidence="2 3" key="1">
    <citation type="submission" date="2015-07" db="EMBL/GenBank/DDBJ databases">
        <title>ATOL: Assembling a taxonomically balanced genome-scale reconstruction of the evolutionary history of the Enterobacteriaceae.</title>
        <authorList>
            <person name="Plunkett G.III."/>
            <person name="Neeno-Eckwall E.C."/>
            <person name="Glasner J.D."/>
            <person name="Perna N.T."/>
        </authorList>
    </citation>
    <scope>NUCLEOTIDE SEQUENCE [LARGE SCALE GENOMIC DNA]</scope>
    <source>
        <strain evidence="2 3">ATCC 35017</strain>
    </source>
</reference>
<feature type="transmembrane region" description="Helical" evidence="1">
    <location>
        <begin position="86"/>
        <end position="110"/>
    </location>
</feature>
<accession>A0A0N0Z801</accession>
<proteinExistence type="predicted"/>
<evidence type="ECO:0000313" key="2">
    <source>
        <dbReference type="EMBL" id="KPD02278.1"/>
    </source>
</evidence>
<dbReference type="RefSeq" id="WP_053908706.1">
    <property type="nucleotide sequence ID" value="NZ_CAWMUS010000022.1"/>
</dbReference>
<keyword evidence="1" id="KW-0472">Membrane</keyword>
<evidence type="ECO:0000256" key="1">
    <source>
        <dbReference type="SAM" id="Phobius"/>
    </source>
</evidence>
<feature type="transmembrane region" description="Helical" evidence="1">
    <location>
        <begin position="45"/>
        <end position="66"/>
    </location>
</feature>